<dbReference type="GO" id="GO:0005737">
    <property type="term" value="C:cytoplasm"/>
    <property type="evidence" value="ECO:0007669"/>
    <property type="project" value="TreeGrafter"/>
</dbReference>
<dbReference type="HOGENOM" id="CLU_042529_14_1_9"/>
<dbReference type="PIRSF" id="PIRSF000239">
    <property type="entry name" value="AHPC"/>
    <property type="match status" value="1"/>
</dbReference>
<evidence type="ECO:0000313" key="15">
    <source>
        <dbReference type="EMBL" id="EHM41147.1"/>
    </source>
</evidence>
<comment type="subunit">
    <text evidence="2">Monomer.</text>
</comment>
<evidence type="ECO:0000256" key="1">
    <source>
        <dbReference type="ARBA" id="ARBA00003330"/>
    </source>
</evidence>
<evidence type="ECO:0000313" key="16">
    <source>
        <dbReference type="Proteomes" id="UP000005481"/>
    </source>
</evidence>
<dbReference type="FunFam" id="3.40.30.10:FF:000007">
    <property type="entry name" value="Thioredoxin-dependent thiol peroxidase"/>
    <property type="match status" value="1"/>
</dbReference>
<dbReference type="InterPro" id="IPR000866">
    <property type="entry name" value="AhpC/TSA"/>
</dbReference>
<dbReference type="InterPro" id="IPR036249">
    <property type="entry name" value="Thioredoxin-like_sf"/>
</dbReference>
<dbReference type="STRING" id="861450.HMPREF0080_01019"/>
<evidence type="ECO:0000256" key="2">
    <source>
        <dbReference type="ARBA" id="ARBA00011245"/>
    </source>
</evidence>
<dbReference type="InterPro" id="IPR024706">
    <property type="entry name" value="Peroxiredoxin_AhpC-typ"/>
</dbReference>
<dbReference type="GO" id="GO:0045454">
    <property type="term" value="P:cell redox homeostasis"/>
    <property type="evidence" value="ECO:0007669"/>
    <property type="project" value="TreeGrafter"/>
</dbReference>
<accession>G9YH92</accession>
<feature type="active site" description="Cysteine sulfenic acid (-SOH) intermediate; for peroxidase activity" evidence="13">
    <location>
        <position position="44"/>
    </location>
</feature>
<sequence length="150" mass="16426">MLSTGTKAPDFTLPDQNGKKVSLHDFKGRKVVLYFYAEDGTKGCTAQAVGFAGLHAEFVKKGAVVVGISKDAVSSHKLFAEAHDLPFTILADPEKAVIKEYGVWGEKNLYGKLVTGLIRTTYIIDENGVVEKVFPNVRAGRNPEKMLREI</sequence>
<dbReference type="OrthoDB" id="9812811at2"/>
<evidence type="ECO:0000256" key="5">
    <source>
        <dbReference type="ARBA" id="ARBA00022862"/>
    </source>
</evidence>
<dbReference type="GO" id="GO:0034599">
    <property type="term" value="P:cellular response to oxidative stress"/>
    <property type="evidence" value="ECO:0007669"/>
    <property type="project" value="TreeGrafter"/>
</dbReference>
<dbReference type="InterPro" id="IPR013766">
    <property type="entry name" value="Thioredoxin_domain"/>
</dbReference>
<dbReference type="PANTHER" id="PTHR42801">
    <property type="entry name" value="THIOREDOXIN-DEPENDENT PEROXIDE REDUCTASE"/>
    <property type="match status" value="1"/>
</dbReference>
<dbReference type="Pfam" id="PF00578">
    <property type="entry name" value="AhpC-TSA"/>
    <property type="match status" value="1"/>
</dbReference>
<dbReference type="EC" id="1.11.1.24" evidence="3"/>
<comment type="function">
    <text evidence="1">Thiol-specific peroxidase that catalyzes the reduction of hydrogen peroxide and organic hydroperoxides to water and alcohols, respectively. Plays a role in cell protection against oxidative stress by detoxifying peroxides and as sensor of hydrogen peroxide-mediated signaling events.</text>
</comment>
<dbReference type="GO" id="GO:0008379">
    <property type="term" value="F:thioredoxin peroxidase activity"/>
    <property type="evidence" value="ECO:0007669"/>
    <property type="project" value="TreeGrafter"/>
</dbReference>
<keyword evidence="8" id="KW-0676">Redox-active center</keyword>
<dbReference type="eggNOG" id="COG1225">
    <property type="taxonomic scope" value="Bacteria"/>
</dbReference>
<evidence type="ECO:0000259" key="14">
    <source>
        <dbReference type="PROSITE" id="PS51352"/>
    </source>
</evidence>
<evidence type="ECO:0000256" key="9">
    <source>
        <dbReference type="ARBA" id="ARBA00032824"/>
    </source>
</evidence>
<evidence type="ECO:0000256" key="4">
    <source>
        <dbReference type="ARBA" id="ARBA00022559"/>
    </source>
</evidence>
<proteinExistence type="inferred from homology"/>
<comment type="caution">
    <text evidence="15">The sequence shown here is derived from an EMBL/GenBank/DDBJ whole genome shotgun (WGS) entry which is preliminary data.</text>
</comment>
<dbReference type="PATRIC" id="fig|861450.3.peg.955"/>
<reference evidence="15 16" key="1">
    <citation type="submission" date="2011-08" db="EMBL/GenBank/DDBJ databases">
        <authorList>
            <person name="Weinstock G."/>
            <person name="Sodergren E."/>
            <person name="Clifton S."/>
            <person name="Fulton L."/>
            <person name="Fulton B."/>
            <person name="Courtney L."/>
            <person name="Fronick C."/>
            <person name="Harrison M."/>
            <person name="Strong C."/>
            <person name="Farmer C."/>
            <person name="Delahaunty K."/>
            <person name="Markovic C."/>
            <person name="Hall O."/>
            <person name="Minx P."/>
            <person name="Tomlinson C."/>
            <person name="Mitreva M."/>
            <person name="Hou S."/>
            <person name="Chen J."/>
            <person name="Wollam A."/>
            <person name="Pepin K.H."/>
            <person name="Johnson M."/>
            <person name="Bhonagiri V."/>
            <person name="Zhang X."/>
            <person name="Suruliraj S."/>
            <person name="Warren W."/>
            <person name="Chinwalla A."/>
            <person name="Mardis E.R."/>
            <person name="Wilson R.K."/>
        </authorList>
    </citation>
    <scope>NUCLEOTIDE SEQUENCE [LARGE SCALE GENOMIC DNA]</scope>
    <source>
        <strain evidence="15 16">F0357</strain>
    </source>
</reference>
<evidence type="ECO:0000256" key="12">
    <source>
        <dbReference type="ARBA" id="ARBA00049091"/>
    </source>
</evidence>
<dbReference type="Proteomes" id="UP000005481">
    <property type="component" value="Unassembled WGS sequence"/>
</dbReference>
<dbReference type="RefSeq" id="WP_006790001.1">
    <property type="nucleotide sequence ID" value="NZ_JH417584.1"/>
</dbReference>
<keyword evidence="5" id="KW-0049">Antioxidant</keyword>
<keyword evidence="4" id="KW-0575">Peroxidase</keyword>
<keyword evidence="7" id="KW-1015">Disulfide bond</keyword>
<dbReference type="Gene3D" id="3.40.30.10">
    <property type="entry name" value="Glutaredoxin"/>
    <property type="match status" value="1"/>
</dbReference>
<evidence type="ECO:0000256" key="13">
    <source>
        <dbReference type="PIRSR" id="PIRSR000239-1"/>
    </source>
</evidence>
<comment type="similarity">
    <text evidence="10">Belongs to the peroxiredoxin family. BCP/PrxQ subfamily.</text>
</comment>
<dbReference type="EMBL" id="AGCJ01000038">
    <property type="protein sequence ID" value="EHM41147.1"/>
    <property type="molecule type" value="Genomic_DNA"/>
</dbReference>
<dbReference type="PROSITE" id="PS51352">
    <property type="entry name" value="THIOREDOXIN_2"/>
    <property type="match status" value="1"/>
</dbReference>
<keyword evidence="16" id="KW-1185">Reference proteome</keyword>
<dbReference type="NCBIfam" id="NF006960">
    <property type="entry name" value="PRK09437.1"/>
    <property type="match status" value="1"/>
</dbReference>
<dbReference type="PANTHER" id="PTHR42801:SF4">
    <property type="entry name" value="AHPC_TSA FAMILY PROTEIN"/>
    <property type="match status" value="1"/>
</dbReference>
<organism evidence="15 16">
    <name type="scientific">Anaeroglobus geminatus F0357</name>
    <dbReference type="NCBI Taxonomy" id="861450"/>
    <lineage>
        <taxon>Bacteria</taxon>
        <taxon>Bacillati</taxon>
        <taxon>Bacillota</taxon>
        <taxon>Negativicutes</taxon>
        <taxon>Veillonellales</taxon>
        <taxon>Veillonellaceae</taxon>
        <taxon>Anaeroglobus</taxon>
    </lineage>
</organism>
<feature type="domain" description="Thioredoxin" evidence="14">
    <location>
        <begin position="2"/>
        <end position="150"/>
    </location>
</feature>
<keyword evidence="6" id="KW-0560">Oxidoreductase</keyword>
<evidence type="ECO:0000256" key="10">
    <source>
        <dbReference type="ARBA" id="ARBA00038489"/>
    </source>
</evidence>
<comment type="catalytic activity">
    <reaction evidence="12">
        <text>a hydroperoxide + [thioredoxin]-dithiol = an alcohol + [thioredoxin]-disulfide + H2O</text>
        <dbReference type="Rhea" id="RHEA:62620"/>
        <dbReference type="Rhea" id="RHEA-COMP:10698"/>
        <dbReference type="Rhea" id="RHEA-COMP:10700"/>
        <dbReference type="ChEBI" id="CHEBI:15377"/>
        <dbReference type="ChEBI" id="CHEBI:29950"/>
        <dbReference type="ChEBI" id="CHEBI:30879"/>
        <dbReference type="ChEBI" id="CHEBI:35924"/>
        <dbReference type="ChEBI" id="CHEBI:50058"/>
        <dbReference type="EC" id="1.11.1.24"/>
    </reaction>
</comment>
<protein>
    <recommendedName>
        <fullName evidence="3">thioredoxin-dependent peroxiredoxin</fullName>
        <ecNumber evidence="3">1.11.1.24</ecNumber>
    </recommendedName>
    <alternativeName>
        <fullName evidence="11">Bacterioferritin comigratory protein</fullName>
    </alternativeName>
    <alternativeName>
        <fullName evidence="9">Thioredoxin peroxidase</fullName>
    </alternativeName>
</protein>
<evidence type="ECO:0000256" key="8">
    <source>
        <dbReference type="ARBA" id="ARBA00023284"/>
    </source>
</evidence>
<evidence type="ECO:0000256" key="7">
    <source>
        <dbReference type="ARBA" id="ARBA00023157"/>
    </source>
</evidence>
<gene>
    <name evidence="15" type="ORF">HMPREF0080_01019</name>
</gene>
<evidence type="ECO:0000256" key="11">
    <source>
        <dbReference type="ARBA" id="ARBA00041373"/>
    </source>
</evidence>
<name>G9YH92_9FIRM</name>
<dbReference type="InterPro" id="IPR050924">
    <property type="entry name" value="Peroxiredoxin_BCP/PrxQ"/>
</dbReference>
<dbReference type="CDD" id="cd03017">
    <property type="entry name" value="PRX_BCP"/>
    <property type="match status" value="1"/>
</dbReference>
<evidence type="ECO:0000256" key="3">
    <source>
        <dbReference type="ARBA" id="ARBA00013017"/>
    </source>
</evidence>
<dbReference type="SUPFAM" id="SSF52833">
    <property type="entry name" value="Thioredoxin-like"/>
    <property type="match status" value="1"/>
</dbReference>
<evidence type="ECO:0000256" key="6">
    <source>
        <dbReference type="ARBA" id="ARBA00023002"/>
    </source>
</evidence>
<dbReference type="AlphaFoldDB" id="G9YH92"/>